<evidence type="ECO:0000256" key="1">
    <source>
        <dbReference type="SAM" id="Phobius"/>
    </source>
</evidence>
<reference evidence="2 3" key="1">
    <citation type="submission" date="2024-10" db="EMBL/GenBank/DDBJ databases">
        <title>The Natural Products Discovery Center: Release of the First 8490 Sequenced Strains for Exploring Actinobacteria Biosynthetic Diversity.</title>
        <authorList>
            <person name="Kalkreuter E."/>
            <person name="Kautsar S.A."/>
            <person name="Yang D."/>
            <person name="Bader C.D."/>
            <person name="Teijaro C.N."/>
            <person name="Fluegel L."/>
            <person name="Davis C.M."/>
            <person name="Simpson J.R."/>
            <person name="Lauterbach L."/>
            <person name="Steele A.D."/>
            <person name="Gui C."/>
            <person name="Meng S."/>
            <person name="Li G."/>
            <person name="Viehrig K."/>
            <person name="Ye F."/>
            <person name="Su P."/>
            <person name="Kiefer A.F."/>
            <person name="Nichols A."/>
            <person name="Cepeda A.J."/>
            <person name="Yan W."/>
            <person name="Fan B."/>
            <person name="Jiang Y."/>
            <person name="Adhikari A."/>
            <person name="Zheng C.-J."/>
            <person name="Schuster L."/>
            <person name="Cowan T.M."/>
            <person name="Smanski M.J."/>
            <person name="Chevrette M.G."/>
            <person name="De Carvalho L.P.S."/>
            <person name="Shen B."/>
        </authorList>
    </citation>
    <scope>NUCLEOTIDE SEQUENCE [LARGE SCALE GENOMIC DNA]</scope>
    <source>
        <strain evidence="2 3">NPDC000087</strain>
    </source>
</reference>
<gene>
    <name evidence="2" type="ORF">ACFY35_26535</name>
</gene>
<accession>A0ABW6WJ14</accession>
<dbReference type="RefSeq" id="WP_040433952.1">
    <property type="nucleotide sequence ID" value="NZ_JBIAZU010000005.1"/>
</dbReference>
<keyword evidence="3" id="KW-1185">Reference proteome</keyword>
<keyword evidence="1" id="KW-0812">Transmembrane</keyword>
<feature type="transmembrane region" description="Helical" evidence="1">
    <location>
        <begin position="43"/>
        <end position="63"/>
    </location>
</feature>
<name>A0ABW6WJ14_9ACTN</name>
<keyword evidence="1" id="KW-1133">Transmembrane helix</keyword>
<keyword evidence="1" id="KW-0472">Membrane</keyword>
<sequence length="102" mass="11498">MSEVIIVQFEKHDEELTAAIREAFGEQAEFIEAKRFDAGFGEYVQALLPVVPAVAPLLVAYFTRIREPKAPKRVIVTSTGDMTIEGFNRADVEKLIDKTREE</sequence>
<dbReference type="Proteomes" id="UP001602245">
    <property type="component" value="Unassembled WGS sequence"/>
</dbReference>
<proteinExistence type="predicted"/>
<evidence type="ECO:0000313" key="3">
    <source>
        <dbReference type="Proteomes" id="UP001602245"/>
    </source>
</evidence>
<dbReference type="EMBL" id="JBIAZU010000005">
    <property type="protein sequence ID" value="MFF5293013.1"/>
    <property type="molecule type" value="Genomic_DNA"/>
</dbReference>
<protein>
    <submittedName>
        <fullName evidence="2">Uncharacterized protein</fullName>
    </submittedName>
</protein>
<organism evidence="2 3">
    <name type="scientific">Paractinoplanes globisporus</name>
    <dbReference type="NCBI Taxonomy" id="113565"/>
    <lineage>
        <taxon>Bacteria</taxon>
        <taxon>Bacillati</taxon>
        <taxon>Actinomycetota</taxon>
        <taxon>Actinomycetes</taxon>
        <taxon>Micromonosporales</taxon>
        <taxon>Micromonosporaceae</taxon>
        <taxon>Paractinoplanes</taxon>
    </lineage>
</organism>
<evidence type="ECO:0000313" key="2">
    <source>
        <dbReference type="EMBL" id="MFF5293013.1"/>
    </source>
</evidence>
<comment type="caution">
    <text evidence="2">The sequence shown here is derived from an EMBL/GenBank/DDBJ whole genome shotgun (WGS) entry which is preliminary data.</text>
</comment>